<evidence type="ECO:0000256" key="3">
    <source>
        <dbReference type="ARBA" id="ARBA00022840"/>
    </source>
</evidence>
<name>A0A6C0ISS7_9ZZZZ</name>
<dbReference type="InterPro" id="IPR000641">
    <property type="entry name" value="CbxX/CfxQ"/>
</dbReference>
<dbReference type="InterPro" id="IPR050773">
    <property type="entry name" value="CbxX/CfxQ_RuBisCO_ESX"/>
</dbReference>
<dbReference type="InterPro" id="IPR003959">
    <property type="entry name" value="ATPase_AAA_core"/>
</dbReference>
<dbReference type="SUPFAM" id="SSF52540">
    <property type="entry name" value="P-loop containing nucleoside triphosphate hydrolases"/>
    <property type="match status" value="1"/>
</dbReference>
<dbReference type="PRINTS" id="PR00819">
    <property type="entry name" value="CBXCFQXSUPER"/>
</dbReference>
<evidence type="ECO:0000256" key="2">
    <source>
        <dbReference type="ARBA" id="ARBA00022741"/>
    </source>
</evidence>
<protein>
    <recommendedName>
        <fullName evidence="4">ATPase AAA-type core domain-containing protein</fullName>
    </recommendedName>
</protein>
<keyword evidence="2" id="KW-0547">Nucleotide-binding</keyword>
<evidence type="ECO:0000256" key="1">
    <source>
        <dbReference type="ARBA" id="ARBA00010378"/>
    </source>
</evidence>
<dbReference type="Pfam" id="PF00004">
    <property type="entry name" value="AAA"/>
    <property type="match status" value="1"/>
</dbReference>
<accession>A0A6C0ISS7</accession>
<reference evidence="5" key="1">
    <citation type="journal article" date="2020" name="Nature">
        <title>Giant virus diversity and host interactions through global metagenomics.</title>
        <authorList>
            <person name="Schulz F."/>
            <person name="Roux S."/>
            <person name="Paez-Espino D."/>
            <person name="Jungbluth S."/>
            <person name="Walsh D.A."/>
            <person name="Denef V.J."/>
            <person name="McMahon K.D."/>
            <person name="Konstantinidis K.T."/>
            <person name="Eloe-Fadrosh E.A."/>
            <person name="Kyrpides N.C."/>
            <person name="Woyke T."/>
        </authorList>
    </citation>
    <scope>NUCLEOTIDE SEQUENCE</scope>
    <source>
        <strain evidence="5">GVMAG-M-3300024261-37</strain>
    </source>
</reference>
<dbReference type="AlphaFoldDB" id="A0A6C0ISS7"/>
<dbReference type="CDD" id="cd00009">
    <property type="entry name" value="AAA"/>
    <property type="match status" value="1"/>
</dbReference>
<comment type="similarity">
    <text evidence="1">Belongs to the CbxX/CfxQ family.</text>
</comment>
<evidence type="ECO:0000313" key="5">
    <source>
        <dbReference type="EMBL" id="QHT94887.1"/>
    </source>
</evidence>
<dbReference type="GO" id="GO:0005524">
    <property type="term" value="F:ATP binding"/>
    <property type="evidence" value="ECO:0007669"/>
    <property type="project" value="UniProtKB-KW"/>
</dbReference>
<proteinExistence type="inferred from homology"/>
<feature type="domain" description="ATPase AAA-type core" evidence="4">
    <location>
        <begin position="219"/>
        <end position="326"/>
    </location>
</feature>
<keyword evidence="3" id="KW-0067">ATP-binding</keyword>
<dbReference type="Gene3D" id="3.40.50.300">
    <property type="entry name" value="P-loop containing nucleotide triphosphate hydrolases"/>
    <property type="match status" value="1"/>
</dbReference>
<dbReference type="PANTHER" id="PTHR43392:SF2">
    <property type="entry name" value="AAA-TYPE ATPASE FAMILY PROTEIN _ ANKYRIN REPEAT FAMILY PROTEIN"/>
    <property type="match status" value="1"/>
</dbReference>
<dbReference type="FunFam" id="3.40.50.300:FF:000216">
    <property type="entry name" value="Type VII secretion ATPase EccA"/>
    <property type="match status" value="1"/>
</dbReference>
<organism evidence="5">
    <name type="scientific">viral metagenome</name>
    <dbReference type="NCBI Taxonomy" id="1070528"/>
    <lineage>
        <taxon>unclassified sequences</taxon>
        <taxon>metagenomes</taxon>
        <taxon>organismal metagenomes</taxon>
    </lineage>
</organism>
<dbReference type="PANTHER" id="PTHR43392">
    <property type="entry name" value="AAA-TYPE ATPASE FAMILY PROTEIN / ANKYRIN REPEAT FAMILY PROTEIN"/>
    <property type="match status" value="1"/>
</dbReference>
<dbReference type="GO" id="GO:0016887">
    <property type="term" value="F:ATP hydrolysis activity"/>
    <property type="evidence" value="ECO:0007669"/>
    <property type="project" value="InterPro"/>
</dbReference>
<evidence type="ECO:0000259" key="4">
    <source>
        <dbReference type="Pfam" id="PF00004"/>
    </source>
</evidence>
<dbReference type="EMBL" id="MN740232">
    <property type="protein sequence ID" value="QHT94887.1"/>
    <property type="molecule type" value="Genomic_DNA"/>
</dbReference>
<dbReference type="InterPro" id="IPR027417">
    <property type="entry name" value="P-loop_NTPase"/>
</dbReference>
<sequence length="454" mass="53237">MRNNNKNNNVINNINDSSNNNLFYFRNRNLHFLKKTPLLLCNGDKYNQDNKKQLKNIPSNKFMTNYHRNFPYNLKNSLDRKSIPIKKNPVKLQNLTTLIEEINNEYSLYNTKEKSPFFLKPPINHPCEIPKPIPIKKTHVNIKVSINSLKDLIKLSDKYPLSPEFEYNINMEAIHNIRHPIVKLDNMIGMKTLKKSIIDQILYFIQYFHVGSNDFMHTVIYGPPGTGKTEISKILGEIFSNLGVLKKKKWKKVTRSDLIAGYLGQTAIKTKEVIKNSLGGVLFIDEAYALGNSEKRDSFAKECIDTLCEALSDHKEDLMVIIAGYENELKKCFFEYNQGLNSRFTWRFKTDNYTHKELNQIFIKKVQEINWSFDKSIKDKWFETKMKFFSFFGRDMETLLAKVKIAHSKRVFCLEKSCKKKITLEDMNNGFELFLENDEVKNRENDDFLNSMYC</sequence>